<evidence type="ECO:0000256" key="5">
    <source>
        <dbReference type="ARBA" id="ARBA00022989"/>
    </source>
</evidence>
<feature type="transmembrane region" description="Helical" evidence="10">
    <location>
        <begin position="208"/>
        <end position="229"/>
    </location>
</feature>
<dbReference type="GO" id="GO:0006078">
    <property type="term" value="P:(1-&gt;6)-beta-D-glucan biosynthetic process"/>
    <property type="evidence" value="ECO:0007669"/>
    <property type="project" value="TreeGrafter"/>
</dbReference>
<dbReference type="InterPro" id="IPR013320">
    <property type="entry name" value="ConA-like_dom_sf"/>
</dbReference>
<comment type="caution">
    <text evidence="12">The sequence shown here is derived from an EMBL/GenBank/DDBJ whole genome shotgun (WGS) entry which is preliminary data.</text>
</comment>
<dbReference type="InterPro" id="IPR005629">
    <property type="entry name" value="Skn1/Kre6/Sbg1"/>
</dbReference>
<dbReference type="STRING" id="1206466.K0KM54"/>
<dbReference type="EMBL" id="CAIF01000240">
    <property type="protein sequence ID" value="CCH46325.1"/>
    <property type="molecule type" value="Genomic_DNA"/>
</dbReference>
<feature type="region of interest" description="Disordered" evidence="9">
    <location>
        <begin position="1"/>
        <end position="60"/>
    </location>
</feature>
<keyword evidence="5 10" id="KW-1133">Transmembrane helix</keyword>
<name>K0KM54_WICCF</name>
<dbReference type="AlphaFoldDB" id="K0KM54"/>
<keyword evidence="13" id="KW-1185">Reference proteome</keyword>
<evidence type="ECO:0000256" key="4">
    <source>
        <dbReference type="ARBA" id="ARBA00022968"/>
    </source>
</evidence>
<evidence type="ECO:0000256" key="7">
    <source>
        <dbReference type="ARBA" id="ARBA00023180"/>
    </source>
</evidence>
<evidence type="ECO:0000256" key="2">
    <source>
        <dbReference type="ARBA" id="ARBA00010962"/>
    </source>
</evidence>
<dbReference type="eggNOG" id="ENOG502QR13">
    <property type="taxonomic scope" value="Eukaryota"/>
</dbReference>
<keyword evidence="4" id="KW-0735">Signal-anchor</keyword>
<evidence type="ECO:0000256" key="6">
    <source>
        <dbReference type="ARBA" id="ARBA00023136"/>
    </source>
</evidence>
<dbReference type="InterPro" id="IPR000757">
    <property type="entry name" value="Beta-glucanase-like"/>
</dbReference>
<dbReference type="GO" id="GO:0015926">
    <property type="term" value="F:glucosidase activity"/>
    <property type="evidence" value="ECO:0007669"/>
    <property type="project" value="TreeGrafter"/>
</dbReference>
<evidence type="ECO:0000256" key="10">
    <source>
        <dbReference type="SAM" id="Phobius"/>
    </source>
</evidence>
<accession>K0KM54</accession>
<evidence type="ECO:0000259" key="11">
    <source>
        <dbReference type="PROSITE" id="PS51762"/>
    </source>
</evidence>
<evidence type="ECO:0000256" key="8">
    <source>
        <dbReference type="ARBA" id="ARBA00023316"/>
    </source>
</evidence>
<dbReference type="GO" id="GO:0005886">
    <property type="term" value="C:plasma membrane"/>
    <property type="evidence" value="ECO:0007669"/>
    <property type="project" value="TreeGrafter"/>
</dbReference>
<dbReference type="CDD" id="cd02180">
    <property type="entry name" value="GH16_fungal_KRE6_glucanase"/>
    <property type="match status" value="1"/>
</dbReference>
<evidence type="ECO:0000256" key="9">
    <source>
        <dbReference type="SAM" id="MobiDB-lite"/>
    </source>
</evidence>
<keyword evidence="7" id="KW-0325">Glycoprotein</keyword>
<dbReference type="PANTHER" id="PTHR31361:SF1">
    <property type="entry name" value="BETA-GLUCAN SYNTHESIS-ASSOCIATED PROTEIN KRE6-RELATED"/>
    <property type="match status" value="1"/>
</dbReference>
<reference evidence="12 13" key="1">
    <citation type="journal article" date="2012" name="Eukaryot. Cell">
        <title>Draft genome sequence of Wickerhamomyces ciferrii NRRL Y-1031 F-60-10.</title>
        <authorList>
            <person name="Schneider J."/>
            <person name="Andrea H."/>
            <person name="Blom J."/>
            <person name="Jaenicke S."/>
            <person name="Ruckert C."/>
            <person name="Schorsch C."/>
            <person name="Szczepanowski R."/>
            <person name="Farwick M."/>
            <person name="Goesmann A."/>
            <person name="Puhler A."/>
            <person name="Schaffer S."/>
            <person name="Tauch A."/>
            <person name="Kohler T."/>
            <person name="Brinkrolf K."/>
        </authorList>
    </citation>
    <scope>NUCLEOTIDE SEQUENCE [LARGE SCALE GENOMIC DNA]</scope>
    <source>
        <strain evidence="13">ATCC 14091 / BCRC 22168 / CBS 111 / JCM 3599 / NBRC 0793 / NRRL Y-1031 F-60-10</strain>
    </source>
</reference>
<dbReference type="HOGENOM" id="CLU_010811_4_3_1"/>
<dbReference type="GO" id="GO:0005789">
    <property type="term" value="C:endoplasmic reticulum membrane"/>
    <property type="evidence" value="ECO:0007669"/>
    <property type="project" value="TreeGrafter"/>
</dbReference>
<feature type="compositionally biased region" description="Low complexity" evidence="9">
    <location>
        <begin position="10"/>
        <end position="27"/>
    </location>
</feature>
<comment type="subcellular location">
    <subcellularLocation>
        <location evidence="1">Membrane</location>
        <topology evidence="1">Single-pass type II membrane protein</topology>
    </subcellularLocation>
</comment>
<dbReference type="Pfam" id="PF03935">
    <property type="entry name" value="SKN1_KRE6_Sbg1"/>
    <property type="match status" value="1"/>
</dbReference>
<dbReference type="SUPFAM" id="SSF49899">
    <property type="entry name" value="Concanavalin A-like lectins/glucanases"/>
    <property type="match status" value="1"/>
</dbReference>
<gene>
    <name evidence="12" type="primary">SKN1</name>
    <name evidence="12" type="ORF">BN7_5918</name>
</gene>
<dbReference type="PROSITE" id="PS51762">
    <property type="entry name" value="GH16_2"/>
    <property type="match status" value="1"/>
</dbReference>
<dbReference type="Gene3D" id="2.60.120.200">
    <property type="match status" value="1"/>
</dbReference>
<evidence type="ECO:0000313" key="12">
    <source>
        <dbReference type="EMBL" id="CCH46325.1"/>
    </source>
</evidence>
<comment type="similarity">
    <text evidence="2">Belongs to the SKN1/KRE6 family.</text>
</comment>
<dbReference type="PANTHER" id="PTHR31361">
    <property type="entry name" value="BETA-GLUCAN SYNTHESIS-ASSOCIATED PROTEIN KRE6-RELATED"/>
    <property type="match status" value="1"/>
</dbReference>
<organism evidence="12 13">
    <name type="scientific">Wickerhamomyces ciferrii (strain ATCC 14091 / BCRC 22168 / CBS 111 / JCM 3599 / NBRC 0793 / NRRL Y-1031 F-60-10)</name>
    <name type="common">Yeast</name>
    <name type="synonym">Pichia ciferrii</name>
    <dbReference type="NCBI Taxonomy" id="1206466"/>
    <lineage>
        <taxon>Eukaryota</taxon>
        <taxon>Fungi</taxon>
        <taxon>Dikarya</taxon>
        <taxon>Ascomycota</taxon>
        <taxon>Saccharomycotina</taxon>
        <taxon>Saccharomycetes</taxon>
        <taxon>Phaffomycetales</taxon>
        <taxon>Wickerhamomycetaceae</taxon>
        <taxon>Wickerhamomyces</taxon>
    </lineage>
</organism>
<dbReference type="GO" id="GO:0031505">
    <property type="term" value="P:fungal-type cell wall organization"/>
    <property type="evidence" value="ECO:0007669"/>
    <property type="project" value="TreeGrafter"/>
</dbReference>
<feature type="compositionally biased region" description="Polar residues" evidence="9">
    <location>
        <begin position="34"/>
        <end position="51"/>
    </location>
</feature>
<dbReference type="Proteomes" id="UP000009328">
    <property type="component" value="Unassembled WGS sequence"/>
</dbReference>
<evidence type="ECO:0000256" key="1">
    <source>
        <dbReference type="ARBA" id="ARBA00004606"/>
    </source>
</evidence>
<protein>
    <submittedName>
        <fullName evidence="12">Beta-glucan synthesis-associated protein</fullName>
    </submittedName>
</protein>
<evidence type="ECO:0000256" key="3">
    <source>
        <dbReference type="ARBA" id="ARBA00022692"/>
    </source>
</evidence>
<keyword evidence="6 10" id="KW-0472">Membrane</keyword>
<evidence type="ECO:0000313" key="13">
    <source>
        <dbReference type="Proteomes" id="UP000009328"/>
    </source>
</evidence>
<proteinExistence type="inferred from homology"/>
<dbReference type="InParanoid" id="K0KM54"/>
<keyword evidence="8" id="KW-0961">Cell wall biogenesis/degradation</keyword>
<keyword evidence="3 10" id="KW-0812">Transmembrane</keyword>
<feature type="domain" description="GH16" evidence="11">
    <location>
        <begin position="245"/>
        <end position="634"/>
    </location>
</feature>
<sequence length="682" mass="77216">MAGEQDSIRNNKGSDSSDAGSKSDNSGLPKEKSTQNGQTKLSNSSTFSLKNVFTPKSKRESSYQLDNLAEMQQMKENVLNNFSVNSDIYKAHNYSDTLSDDEEFIFEDDLPKPGKSAQVTTRVINTSSESSATSENGSMNNVVERDHFINAQYLKSPSKHDLAERGELKQEGEIAGDELSRLERWKANFKNKKASLREMFGTKNWERLVILIVMIIIISVLSFVIPFVARSDKLSHRVKPPKVYEHLTDYIYPQLSAIRTEMVDDSTPESAYKRKNKDGEDWELVFSDEFSAEGRTFYPGMDQFWEAVNLNYAATKDLEWYEPDAVSTQNGTLNLRMDVHENHDLFYRSGMVQSWNKLCFTEGILEISAKLPGSASAAGLWPGLWTLGNLARAGYMASTEGVWPYSYDECDAGITANQSSNDGISQLPGQKLNKCTCKGEDHPNRGTGRGAPEVDLLEGAHSDKLIFGVASQTIQIAPFDIWYQPDYDYVAIHNLSISNQNSFRGTPFQEMVSTITTLNDHWFQQVVDKEQPNVVYEDEETHFQKFAVEYLSKAEKRKDTYTRFFVGDEPTVTIQGEVFHPDGNIGWRDMSKEPMSIILNLGISTAWSNIDWLFINFPVQFQIDYVRIYQPKGKTQLTCDPGDYPTQDYISKHLNAYMNPNLTSWEAAGYEFPKNKLVHGCK</sequence>